<dbReference type="AlphaFoldDB" id="A0A2M6IT97"/>
<comment type="caution">
    <text evidence="7">The sequence shown here is derived from an EMBL/GenBank/DDBJ whole genome shotgun (WGS) entry which is preliminary data.</text>
</comment>
<proteinExistence type="predicted"/>
<dbReference type="EMBL" id="PCVM01000096">
    <property type="protein sequence ID" value="PIQ73158.1"/>
    <property type="molecule type" value="Genomic_DNA"/>
</dbReference>
<gene>
    <name evidence="7" type="ORF">COV58_04060</name>
</gene>
<feature type="transmembrane region" description="Helical" evidence="5">
    <location>
        <begin position="193"/>
        <end position="226"/>
    </location>
</feature>
<evidence type="ECO:0000256" key="2">
    <source>
        <dbReference type="ARBA" id="ARBA00022692"/>
    </source>
</evidence>
<keyword evidence="2 5" id="KW-0812">Transmembrane</keyword>
<feature type="transmembrane region" description="Helical" evidence="5">
    <location>
        <begin position="321"/>
        <end position="341"/>
    </location>
</feature>
<dbReference type="InterPro" id="IPR007016">
    <property type="entry name" value="O-antigen_ligase-rel_domated"/>
</dbReference>
<feature type="domain" description="O-antigen ligase-related" evidence="6">
    <location>
        <begin position="199"/>
        <end position="337"/>
    </location>
</feature>
<keyword evidence="3 5" id="KW-1133">Transmembrane helix</keyword>
<comment type="subcellular location">
    <subcellularLocation>
        <location evidence="1">Membrane</location>
        <topology evidence="1">Multi-pass membrane protein</topology>
    </subcellularLocation>
</comment>
<feature type="transmembrane region" description="Helical" evidence="5">
    <location>
        <begin position="122"/>
        <end position="141"/>
    </location>
</feature>
<evidence type="ECO:0000259" key="6">
    <source>
        <dbReference type="Pfam" id="PF04932"/>
    </source>
</evidence>
<evidence type="ECO:0000313" key="8">
    <source>
        <dbReference type="Proteomes" id="UP000231056"/>
    </source>
</evidence>
<reference evidence="7 8" key="1">
    <citation type="submission" date="2017-09" db="EMBL/GenBank/DDBJ databases">
        <title>Depth-based differentiation of microbial function through sediment-hosted aquifers and enrichment of novel symbionts in the deep terrestrial subsurface.</title>
        <authorList>
            <person name="Probst A.J."/>
            <person name="Ladd B."/>
            <person name="Jarett J.K."/>
            <person name="Geller-Mcgrath D.E."/>
            <person name="Sieber C.M."/>
            <person name="Emerson J.B."/>
            <person name="Anantharaman K."/>
            <person name="Thomas B.C."/>
            <person name="Malmstrom R."/>
            <person name="Stieglmeier M."/>
            <person name="Klingl A."/>
            <person name="Woyke T."/>
            <person name="Ryan C.M."/>
            <person name="Banfield J.F."/>
        </authorList>
    </citation>
    <scope>NUCLEOTIDE SEQUENCE [LARGE SCALE GENOMIC DNA]</scope>
    <source>
        <strain evidence="7">CG11_big_fil_rev_8_21_14_0_20_36_8</strain>
    </source>
</reference>
<protein>
    <recommendedName>
        <fullName evidence="6">O-antigen ligase-related domain-containing protein</fullName>
    </recommendedName>
</protein>
<feature type="transmembrane region" description="Helical" evidence="5">
    <location>
        <begin position="161"/>
        <end position="181"/>
    </location>
</feature>
<feature type="transmembrane region" description="Helical" evidence="5">
    <location>
        <begin position="232"/>
        <end position="249"/>
    </location>
</feature>
<keyword evidence="4 5" id="KW-0472">Membrane</keyword>
<feature type="transmembrane region" description="Helical" evidence="5">
    <location>
        <begin position="33"/>
        <end position="51"/>
    </location>
</feature>
<sequence>MNKIFNFFLLLTLFFLSFGQLARISIPDRPIFFYSYELFLIILVALLFLKYKTLPLFKSGWQRYSLIFISWTLASLLFSINSYNVQENIIAVLYLTRLIVYFLFGIYFSYHLTNVKNSNFNKVIFLFVVWVIFTSLIQYFFYPNIGNLAYLGWDPHIYRLVGLYLEPPIAASILFIIAWYLYASEDFKYLNRFFKYILVTIPLILTILTFSRGAYLAIIVVIIFTLISKKKYRIMIALFIFIVTIIIVLPRSNIESTNIFRTASVYSRIDDYSKGLQIWRKHPIIGIGYNHIRSQKSAFDDEVYVEDYNPSHGISSFHSSFLIILATTGLIGLTIFLLLIHKIYALSFLTGGLIIFVSTISILDNVLLHPIIMLTLFLIISREVSSQVRT</sequence>
<feature type="transmembrane region" description="Helical" evidence="5">
    <location>
        <begin position="353"/>
        <end position="380"/>
    </location>
</feature>
<dbReference type="Pfam" id="PF04932">
    <property type="entry name" value="Wzy_C"/>
    <property type="match status" value="1"/>
</dbReference>
<dbReference type="GO" id="GO:0016020">
    <property type="term" value="C:membrane"/>
    <property type="evidence" value="ECO:0007669"/>
    <property type="project" value="UniProtKB-SubCell"/>
</dbReference>
<evidence type="ECO:0000256" key="5">
    <source>
        <dbReference type="SAM" id="Phobius"/>
    </source>
</evidence>
<evidence type="ECO:0000256" key="1">
    <source>
        <dbReference type="ARBA" id="ARBA00004141"/>
    </source>
</evidence>
<dbReference type="PANTHER" id="PTHR37422">
    <property type="entry name" value="TEICHURONIC ACID BIOSYNTHESIS PROTEIN TUAE"/>
    <property type="match status" value="1"/>
</dbReference>
<dbReference type="PANTHER" id="PTHR37422:SF17">
    <property type="entry name" value="O-ANTIGEN LIGASE"/>
    <property type="match status" value="1"/>
</dbReference>
<feature type="transmembrane region" description="Helical" evidence="5">
    <location>
        <begin position="89"/>
        <end position="110"/>
    </location>
</feature>
<evidence type="ECO:0000313" key="7">
    <source>
        <dbReference type="EMBL" id="PIQ73158.1"/>
    </source>
</evidence>
<evidence type="ECO:0000256" key="3">
    <source>
        <dbReference type="ARBA" id="ARBA00022989"/>
    </source>
</evidence>
<feature type="transmembrane region" description="Helical" evidence="5">
    <location>
        <begin position="63"/>
        <end position="83"/>
    </location>
</feature>
<organism evidence="7 8">
    <name type="scientific">Candidatus Roizmanbacteria bacterium CG11_big_fil_rev_8_21_14_0_20_36_8</name>
    <dbReference type="NCBI Taxonomy" id="1974856"/>
    <lineage>
        <taxon>Bacteria</taxon>
        <taxon>Candidatus Roizmaniibacteriota</taxon>
    </lineage>
</organism>
<dbReference type="InterPro" id="IPR051533">
    <property type="entry name" value="WaaL-like"/>
</dbReference>
<dbReference type="Proteomes" id="UP000231056">
    <property type="component" value="Unassembled WGS sequence"/>
</dbReference>
<evidence type="ECO:0000256" key="4">
    <source>
        <dbReference type="ARBA" id="ARBA00023136"/>
    </source>
</evidence>
<accession>A0A2M6IT97</accession>
<name>A0A2M6IT97_9BACT</name>